<keyword evidence="4" id="KW-0500">Molybdenum</keyword>
<organism evidence="12 13">
    <name type="scientific">Mesosutterella faecium</name>
    <dbReference type="NCBI Taxonomy" id="2925194"/>
    <lineage>
        <taxon>Bacteria</taxon>
        <taxon>Pseudomonadati</taxon>
        <taxon>Pseudomonadota</taxon>
        <taxon>Betaproteobacteria</taxon>
        <taxon>Burkholderiales</taxon>
        <taxon>Sutterellaceae</taxon>
        <taxon>Mesosutterella</taxon>
    </lineage>
</organism>
<dbReference type="InterPro" id="IPR050612">
    <property type="entry name" value="Prok_Mopterin_Oxidored"/>
</dbReference>
<evidence type="ECO:0000256" key="8">
    <source>
        <dbReference type="ARBA" id="ARBA00023004"/>
    </source>
</evidence>
<dbReference type="Proteomes" id="UP001165481">
    <property type="component" value="Unassembled WGS sequence"/>
</dbReference>
<evidence type="ECO:0000256" key="9">
    <source>
        <dbReference type="ARBA" id="ARBA00023014"/>
    </source>
</evidence>
<dbReference type="Gene3D" id="2.20.25.90">
    <property type="entry name" value="ADC-like domains"/>
    <property type="match status" value="1"/>
</dbReference>
<dbReference type="InterPro" id="IPR006311">
    <property type="entry name" value="TAT_signal"/>
</dbReference>
<dbReference type="SMART" id="SM00926">
    <property type="entry name" value="Molybdop_Fe4S4"/>
    <property type="match status" value="1"/>
</dbReference>
<dbReference type="Gene3D" id="2.40.40.20">
    <property type="match status" value="1"/>
</dbReference>
<dbReference type="PANTHER" id="PTHR43742:SF9">
    <property type="entry name" value="TETRATHIONATE REDUCTASE SUBUNIT A"/>
    <property type="match status" value="1"/>
</dbReference>
<evidence type="ECO:0000256" key="6">
    <source>
        <dbReference type="ARBA" id="ARBA00022729"/>
    </source>
</evidence>
<feature type="domain" description="4Fe-4S Mo/W bis-MGD-type" evidence="11">
    <location>
        <begin position="46"/>
        <end position="102"/>
    </location>
</feature>
<protein>
    <submittedName>
        <fullName evidence="12">Molybdopterin-dependent oxidoreductase</fullName>
    </submittedName>
</protein>
<comment type="caution">
    <text evidence="12">The sequence shown here is derived from an EMBL/GenBank/DDBJ whole genome shotgun (WGS) entry which is preliminary data.</text>
</comment>
<comment type="similarity">
    <text evidence="2">Belongs to the prokaryotic molybdopterin-containing oxidoreductase family.</text>
</comment>
<evidence type="ECO:0000256" key="7">
    <source>
        <dbReference type="ARBA" id="ARBA00023002"/>
    </source>
</evidence>
<dbReference type="Pfam" id="PF00384">
    <property type="entry name" value="Molybdopterin"/>
    <property type="match status" value="1"/>
</dbReference>
<evidence type="ECO:0000256" key="4">
    <source>
        <dbReference type="ARBA" id="ARBA00022505"/>
    </source>
</evidence>
<dbReference type="SUPFAM" id="SSF50692">
    <property type="entry name" value="ADC-like"/>
    <property type="match status" value="1"/>
</dbReference>
<evidence type="ECO:0000256" key="1">
    <source>
        <dbReference type="ARBA" id="ARBA00001942"/>
    </source>
</evidence>
<accession>A0ABT7IPB3</accession>
<dbReference type="SUPFAM" id="SSF53706">
    <property type="entry name" value="Formate dehydrogenase/DMSO reductase, domains 1-3"/>
    <property type="match status" value="1"/>
</dbReference>
<dbReference type="Gene3D" id="3.40.50.740">
    <property type="match status" value="2"/>
</dbReference>
<evidence type="ECO:0000259" key="11">
    <source>
        <dbReference type="PROSITE" id="PS51669"/>
    </source>
</evidence>
<dbReference type="InterPro" id="IPR006963">
    <property type="entry name" value="Mopterin_OxRdtase_4Fe-4S_dom"/>
</dbReference>
<proteinExistence type="inferred from homology"/>
<keyword evidence="9" id="KW-0411">Iron-sulfur</keyword>
<keyword evidence="8" id="KW-0408">Iron</keyword>
<dbReference type="Pfam" id="PF04879">
    <property type="entry name" value="Molybdop_Fe4S4"/>
    <property type="match status" value="1"/>
</dbReference>
<dbReference type="PROSITE" id="PS51318">
    <property type="entry name" value="TAT"/>
    <property type="match status" value="1"/>
</dbReference>
<feature type="chain" id="PRO_5046312885" evidence="10">
    <location>
        <begin position="20"/>
        <end position="888"/>
    </location>
</feature>
<keyword evidence="5" id="KW-0479">Metal-binding</keyword>
<keyword evidence="13" id="KW-1185">Reference proteome</keyword>
<keyword evidence="7" id="KW-0560">Oxidoreductase</keyword>
<sequence>MRKLALSRRSFIQAAAGTAALSAMPDGLVAEAQAAQKQHAAARDGTKIVKTCCRACIHNCGVLVHVRNGRVVKIEGNPEYGMTRGSICPKGLTGIQALYNPNRNKYPMIRVGKRGENRWKRVSWKEAIDILARKLMETRRKYGAEAVMCTTGGGGNPAFRSIARFCNIFGTPNWYEPGCAQCYLPRTLAFGIQYGGPSTSIADEACLDIYNAKAPFKSLVFWGTDVSWSCPAGGGQATADMRARGVKTVCVDPRFVPEAQKADVWLPIRPGTDVALMMSWIKYILDHNLYDHEFVMKWTNLPYLVNTKTKMFLHGNDIEKGGNPKDYVVWDKKTKKARPLSYPWNNAYDVELDGEHTVNGVACKTGFRLLKERCASWTLEKAGKICFLDPKKIEEAIKIYVKGPGGISLGVATDQCPNSVEAAKGVVILNSIMGYVEKPGTLMQRFPTPGCAPANSLAPRATFMLPKGQLPKRLGSNEYKGLLQWSAGHVTSFLNAILTGKPYQPRVWIERSGNKMGVLANPQAWVPAFKKMDYMVHMYMYPTSFTNYCDMVLPVTEWLETNHIVECLNKIFARQEVVHLWETVDETLIWSKILLRCADLGHENCIKAKDPKIMGDELPLWNSMEELLDAKLKKRGLTWKKLLAHNPYTWMPFDKWSGYRVYERKNPKTGLPVGFHTPSGKLELYGEVYITLGRTGKPYADQPLPPASHDYDPLPFYMEPSESPLRAADKAYPLTMTNGRLPIFHHGTLRNTPWTRELYPVPEIWVNPVAAKKYGIKHGGWTWVESRRGKIRAVARVTEGIPPTTVYMERFWLPENLHKKTGGWQEVNVNCLSKNTAPFNEVVGTYTLRGYQVRISPAKSAPEGAWTKPEQFKVWLPQPSDPTKHPEF</sequence>
<evidence type="ECO:0000256" key="10">
    <source>
        <dbReference type="SAM" id="SignalP"/>
    </source>
</evidence>
<evidence type="ECO:0000256" key="2">
    <source>
        <dbReference type="ARBA" id="ARBA00010312"/>
    </source>
</evidence>
<keyword evidence="6 10" id="KW-0732">Signal</keyword>
<evidence type="ECO:0000313" key="12">
    <source>
        <dbReference type="EMBL" id="MDL2060209.1"/>
    </source>
</evidence>
<dbReference type="Pfam" id="PF01568">
    <property type="entry name" value="Molydop_binding"/>
    <property type="match status" value="1"/>
</dbReference>
<dbReference type="PROSITE" id="PS51669">
    <property type="entry name" value="4FE4S_MOW_BIS_MGD"/>
    <property type="match status" value="1"/>
</dbReference>
<dbReference type="RefSeq" id="WP_243377024.1">
    <property type="nucleotide sequence ID" value="NZ_JAKZJU020000001.1"/>
</dbReference>
<dbReference type="InterPro" id="IPR006656">
    <property type="entry name" value="Mopterin_OxRdtase"/>
</dbReference>
<dbReference type="Gene3D" id="3.40.228.10">
    <property type="entry name" value="Dimethylsulfoxide Reductase, domain 2"/>
    <property type="match status" value="1"/>
</dbReference>
<gene>
    <name evidence="12" type="ORF">MUN46_009710</name>
</gene>
<dbReference type="InterPro" id="IPR006657">
    <property type="entry name" value="MoPterin_dinucl-bd_dom"/>
</dbReference>
<dbReference type="EMBL" id="JAKZJU020000001">
    <property type="protein sequence ID" value="MDL2060209.1"/>
    <property type="molecule type" value="Genomic_DNA"/>
</dbReference>
<evidence type="ECO:0000256" key="5">
    <source>
        <dbReference type="ARBA" id="ARBA00022723"/>
    </source>
</evidence>
<feature type="signal peptide" evidence="10">
    <location>
        <begin position="1"/>
        <end position="19"/>
    </location>
</feature>
<reference evidence="12" key="1">
    <citation type="submission" date="2023-03" db="EMBL/GenBank/DDBJ databases">
        <title>Mesosutterella sp. nov. isolated from porcine feces.</title>
        <authorList>
            <person name="Yu S."/>
        </authorList>
    </citation>
    <scope>NUCLEOTIDE SEQUENCE</scope>
    <source>
        <strain evidence="12">AGMB02718</strain>
    </source>
</reference>
<evidence type="ECO:0000313" key="13">
    <source>
        <dbReference type="Proteomes" id="UP001165481"/>
    </source>
</evidence>
<dbReference type="InterPro" id="IPR009010">
    <property type="entry name" value="Asp_de-COase-like_dom_sf"/>
</dbReference>
<name>A0ABT7IPB3_9BURK</name>
<comment type="cofactor">
    <cofactor evidence="1">
        <name>Mo-bis(molybdopterin guanine dinucleotide)</name>
        <dbReference type="ChEBI" id="CHEBI:60539"/>
    </cofactor>
</comment>
<keyword evidence="3" id="KW-0004">4Fe-4S</keyword>
<evidence type="ECO:0000256" key="3">
    <source>
        <dbReference type="ARBA" id="ARBA00022485"/>
    </source>
</evidence>
<dbReference type="PANTHER" id="PTHR43742">
    <property type="entry name" value="TRIMETHYLAMINE-N-OXIDE REDUCTASE"/>
    <property type="match status" value="1"/>
</dbReference>